<organism evidence="1 2">
    <name type="scientific">Ilex paraguariensis</name>
    <name type="common">yerba mate</name>
    <dbReference type="NCBI Taxonomy" id="185542"/>
    <lineage>
        <taxon>Eukaryota</taxon>
        <taxon>Viridiplantae</taxon>
        <taxon>Streptophyta</taxon>
        <taxon>Embryophyta</taxon>
        <taxon>Tracheophyta</taxon>
        <taxon>Spermatophyta</taxon>
        <taxon>Magnoliopsida</taxon>
        <taxon>eudicotyledons</taxon>
        <taxon>Gunneridae</taxon>
        <taxon>Pentapetalae</taxon>
        <taxon>asterids</taxon>
        <taxon>campanulids</taxon>
        <taxon>Aquifoliales</taxon>
        <taxon>Aquifoliaceae</taxon>
        <taxon>Ilex</taxon>
    </lineage>
</organism>
<keyword evidence="2" id="KW-1185">Reference proteome</keyword>
<comment type="caution">
    <text evidence="1">The sequence shown here is derived from an EMBL/GenBank/DDBJ whole genome shotgun (WGS) entry which is preliminary data.</text>
</comment>
<evidence type="ECO:0000313" key="1">
    <source>
        <dbReference type="EMBL" id="CAK9149644.1"/>
    </source>
</evidence>
<gene>
    <name evidence="1" type="ORF">ILEXP_LOCUS17705</name>
</gene>
<name>A0ABC8RXI8_9AQUA</name>
<reference evidence="1 2" key="1">
    <citation type="submission" date="2024-02" db="EMBL/GenBank/DDBJ databases">
        <authorList>
            <person name="Vignale AGUSTIN F."/>
            <person name="Sosa J E."/>
            <person name="Modenutti C."/>
        </authorList>
    </citation>
    <scope>NUCLEOTIDE SEQUENCE [LARGE SCALE GENOMIC DNA]</scope>
</reference>
<evidence type="ECO:0000313" key="2">
    <source>
        <dbReference type="Proteomes" id="UP001642360"/>
    </source>
</evidence>
<feature type="non-terminal residue" evidence="1">
    <location>
        <position position="1"/>
    </location>
</feature>
<dbReference type="EMBL" id="CAUOFW020001914">
    <property type="protein sequence ID" value="CAK9149644.1"/>
    <property type="molecule type" value="Genomic_DNA"/>
</dbReference>
<proteinExistence type="predicted"/>
<sequence>VSAEVQAEDTRVTLVSDQNLSVIPPSDNTAPIPQTDVSTTSTNIMLLVGIADSLFASVDVLFGDIEGGIGGNITGLT</sequence>
<dbReference type="AlphaFoldDB" id="A0ABC8RXI8"/>
<accession>A0ABC8RXI8</accession>
<protein>
    <submittedName>
        <fullName evidence="1">Uncharacterized protein</fullName>
    </submittedName>
</protein>
<dbReference type="Proteomes" id="UP001642360">
    <property type="component" value="Unassembled WGS sequence"/>
</dbReference>